<dbReference type="AlphaFoldDB" id="A0AAW0TYD3"/>
<evidence type="ECO:0000313" key="3">
    <source>
        <dbReference type="Proteomes" id="UP001487740"/>
    </source>
</evidence>
<feature type="compositionally biased region" description="Gly residues" evidence="1">
    <location>
        <begin position="217"/>
        <end position="229"/>
    </location>
</feature>
<feature type="region of interest" description="Disordered" evidence="1">
    <location>
        <begin position="19"/>
        <end position="46"/>
    </location>
</feature>
<feature type="compositionally biased region" description="Gly residues" evidence="1">
    <location>
        <begin position="192"/>
        <end position="203"/>
    </location>
</feature>
<feature type="compositionally biased region" description="Basic and acidic residues" evidence="1">
    <location>
        <begin position="204"/>
        <end position="215"/>
    </location>
</feature>
<dbReference type="EMBL" id="JARAKH010000023">
    <property type="protein sequence ID" value="KAK8392088.1"/>
    <property type="molecule type" value="Genomic_DNA"/>
</dbReference>
<comment type="caution">
    <text evidence="2">The sequence shown here is derived from an EMBL/GenBank/DDBJ whole genome shotgun (WGS) entry which is preliminary data.</text>
</comment>
<feature type="region of interest" description="Disordered" evidence="1">
    <location>
        <begin position="186"/>
        <end position="229"/>
    </location>
</feature>
<gene>
    <name evidence="2" type="ORF">O3P69_017607</name>
</gene>
<evidence type="ECO:0000256" key="1">
    <source>
        <dbReference type="SAM" id="MobiDB-lite"/>
    </source>
</evidence>
<evidence type="ECO:0000313" key="2">
    <source>
        <dbReference type="EMBL" id="KAK8392088.1"/>
    </source>
</evidence>
<keyword evidence="3" id="KW-1185">Reference proteome</keyword>
<organism evidence="2 3">
    <name type="scientific">Scylla paramamosain</name>
    <name type="common">Mud crab</name>
    <dbReference type="NCBI Taxonomy" id="85552"/>
    <lineage>
        <taxon>Eukaryota</taxon>
        <taxon>Metazoa</taxon>
        <taxon>Ecdysozoa</taxon>
        <taxon>Arthropoda</taxon>
        <taxon>Crustacea</taxon>
        <taxon>Multicrustacea</taxon>
        <taxon>Malacostraca</taxon>
        <taxon>Eumalacostraca</taxon>
        <taxon>Eucarida</taxon>
        <taxon>Decapoda</taxon>
        <taxon>Pleocyemata</taxon>
        <taxon>Brachyura</taxon>
        <taxon>Eubrachyura</taxon>
        <taxon>Portunoidea</taxon>
        <taxon>Portunidae</taxon>
        <taxon>Portuninae</taxon>
        <taxon>Scylla</taxon>
    </lineage>
</organism>
<dbReference type="Proteomes" id="UP001487740">
    <property type="component" value="Unassembled WGS sequence"/>
</dbReference>
<feature type="compositionally biased region" description="Basic and acidic residues" evidence="1">
    <location>
        <begin position="27"/>
        <end position="42"/>
    </location>
</feature>
<name>A0AAW0TYD3_SCYPA</name>
<reference evidence="2 3" key="1">
    <citation type="submission" date="2023-03" db="EMBL/GenBank/DDBJ databases">
        <title>High-quality genome of Scylla paramamosain provides insights in environmental adaptation.</title>
        <authorList>
            <person name="Zhang L."/>
        </authorList>
    </citation>
    <scope>NUCLEOTIDE SEQUENCE [LARGE SCALE GENOMIC DNA]</scope>
    <source>
        <strain evidence="2">LZ_2023a</strain>
        <tissue evidence="2">Muscle</tissue>
    </source>
</reference>
<protein>
    <submittedName>
        <fullName evidence="2">Uncharacterized protein</fullName>
    </submittedName>
</protein>
<proteinExistence type="predicted"/>
<sequence length="229" mass="24184">MEVAGWEVAAEVTGVEEGGVRRYGGTGEHREGGKGRAGREGRTGGGEAAAAAVTSQSSYLQSTPKITPVLRITRGTEVVWLQREEKHAPRSHGMAMGDVHADINAELPTKTPIYAVIQWGKMDSDLLAEQRATAAAAVVAVVVAEMKEKRKGNWKDEQKVAVTELKGRHSRHSNCRIQHLTRHLRESERACGGSGGGSGGGDAGHGEGEKGRERMCSGGGVGRGVSLGR</sequence>
<accession>A0AAW0TYD3</accession>